<dbReference type="OrthoDB" id="1879at2759"/>
<keyword evidence="3" id="KW-1185">Reference proteome</keyword>
<name>A0A9W9ZNM0_9CNID</name>
<dbReference type="AlphaFoldDB" id="A0A9W9ZNM0"/>
<feature type="domain" description="RNA helicase aquarius N-terminal" evidence="1">
    <location>
        <begin position="4"/>
        <end position="284"/>
    </location>
</feature>
<evidence type="ECO:0000259" key="1">
    <source>
        <dbReference type="Pfam" id="PF16399"/>
    </source>
</evidence>
<dbReference type="EMBL" id="MU825885">
    <property type="protein sequence ID" value="KAJ7384680.1"/>
    <property type="molecule type" value="Genomic_DNA"/>
</dbReference>
<protein>
    <recommendedName>
        <fullName evidence="1">RNA helicase aquarius N-terminal domain-containing protein</fullName>
    </recommendedName>
</protein>
<dbReference type="Proteomes" id="UP001163046">
    <property type="component" value="Unassembled WGS sequence"/>
</dbReference>
<sequence>MEISLADEDVLTVREQSIILNFLIHCFNSLEMDLIREQLQHVVSLPMWICLLPERLEQELKSVPKYKKYWNHIKRKETQADEEIKAKQEKERKYLSNLVQKFLKVLESISEIGPVNMDTVHFCERFLELLVDLEALLPTRRFFNTLVDDHHLVVKCHLSGLAKRESEGRLFKQLLDTLKFYTGFEINDVTGMALTDHEMVDIHYKQNGFPAVFKYFPELHDFAMSNIASIDTREALLQHFGSLSNKTLHEVASYLKLLPSPDEAGVESNREFLLEMLVSRHERRLSQIDAINEMPLYPTEQILWDENIVPTEYYSSEDTLALPKLNLQFLTLHDYLLRNLNLFRLESTYEIRQDMEDVIARMKPWQNEMEQTEFAGWARMGTKIVNFSVIEVRQNDDL</sequence>
<evidence type="ECO:0000313" key="3">
    <source>
        <dbReference type="Proteomes" id="UP001163046"/>
    </source>
</evidence>
<organism evidence="2 3">
    <name type="scientific">Desmophyllum pertusum</name>
    <dbReference type="NCBI Taxonomy" id="174260"/>
    <lineage>
        <taxon>Eukaryota</taxon>
        <taxon>Metazoa</taxon>
        <taxon>Cnidaria</taxon>
        <taxon>Anthozoa</taxon>
        <taxon>Hexacorallia</taxon>
        <taxon>Scleractinia</taxon>
        <taxon>Caryophylliina</taxon>
        <taxon>Caryophylliidae</taxon>
        <taxon>Desmophyllum</taxon>
    </lineage>
</organism>
<gene>
    <name evidence="2" type="ORF">OS493_020261</name>
</gene>
<dbReference type="Pfam" id="PF16399">
    <property type="entry name" value="Aquarius_N_1st"/>
    <property type="match status" value="1"/>
</dbReference>
<evidence type="ECO:0000313" key="2">
    <source>
        <dbReference type="EMBL" id="KAJ7384680.1"/>
    </source>
</evidence>
<comment type="caution">
    <text evidence="2">The sequence shown here is derived from an EMBL/GenBank/DDBJ whole genome shotgun (WGS) entry which is preliminary data.</text>
</comment>
<dbReference type="InterPro" id="IPR032174">
    <property type="entry name" value="Aquarius_N"/>
</dbReference>
<accession>A0A9W9ZNM0</accession>
<proteinExistence type="predicted"/>
<reference evidence="2" key="1">
    <citation type="submission" date="2023-01" db="EMBL/GenBank/DDBJ databases">
        <title>Genome assembly of the deep-sea coral Lophelia pertusa.</title>
        <authorList>
            <person name="Herrera S."/>
            <person name="Cordes E."/>
        </authorList>
    </citation>
    <scope>NUCLEOTIDE SEQUENCE</scope>
    <source>
        <strain evidence="2">USNM1676648</strain>
        <tissue evidence="2">Polyp</tissue>
    </source>
</reference>